<dbReference type="InterPro" id="IPR012334">
    <property type="entry name" value="Pectin_lyas_fold"/>
</dbReference>
<organism evidence="2 3">
    <name type="scientific">Gilvimarinus japonicus</name>
    <dbReference type="NCBI Taxonomy" id="1796469"/>
    <lineage>
        <taxon>Bacteria</taxon>
        <taxon>Pseudomonadati</taxon>
        <taxon>Pseudomonadota</taxon>
        <taxon>Gammaproteobacteria</taxon>
        <taxon>Cellvibrionales</taxon>
        <taxon>Cellvibrionaceae</taxon>
        <taxon>Gilvimarinus</taxon>
    </lineage>
</organism>
<proteinExistence type="predicted"/>
<dbReference type="EMBL" id="JBHRTL010000003">
    <property type="protein sequence ID" value="MFC3153968.1"/>
    <property type="molecule type" value="Genomic_DNA"/>
</dbReference>
<evidence type="ECO:0000259" key="1">
    <source>
        <dbReference type="Pfam" id="PF12708"/>
    </source>
</evidence>
<evidence type="ECO:0000313" key="3">
    <source>
        <dbReference type="Proteomes" id="UP001595548"/>
    </source>
</evidence>
<evidence type="ECO:0000313" key="2">
    <source>
        <dbReference type="EMBL" id="MFC3153968.1"/>
    </source>
</evidence>
<dbReference type="Gene3D" id="2.160.20.10">
    <property type="entry name" value="Single-stranded right-handed beta-helix, Pectin lyase-like"/>
    <property type="match status" value="1"/>
</dbReference>
<dbReference type="SUPFAM" id="SSF51126">
    <property type="entry name" value="Pectin lyase-like"/>
    <property type="match status" value="1"/>
</dbReference>
<keyword evidence="3" id="KW-1185">Reference proteome</keyword>
<accession>A0ABV7HMZ7</accession>
<name>A0ABV7HMZ7_9GAMM</name>
<sequence length="558" mass="61575">MGIFKPSIKTIKSTSYQLLKGLGGGILILLSLSSTAVTIDNLNRDLPDFSYAGYKNGAEPLAFATANTINVADYGAKADDGNDDTKAFHKALAAASDSDSPIVVQIPAGRFIVSDILYLERDNLILRGAGSGATTLYFPRPLRYLPDPPELAELRQYLKTMNKRQREKSHNIDLAFSQYAWSGGFIWTRIKNERVKPYLEEYDQQPAPLALPTQGKRGDDRLKVDNASQLRVGQIININWYNREGKDSPLLKAIYPGVEVTGSHHWNFPNRPLVSQASRIVAINNNTVVINDVLLHDINGLTTDITQKAYLQNIGIEEFSIEFPRSAYVAHHVEQGFNGIYLTRLFDGWVKNIDIINADSGILSEESANVSISNVATKGDHKAHYTVAMGDTHNLLAKNITVNNTAIHPLSFNTFSTKSVYTGCEIYHAPILDQHSGANHQNLFDNITLHATLDTEQLAQRRYPAFKGGGAGYWKPTHGAGSSFWNINVVFKNGLDVAKPITLYGVDDGPNANVIGVHGNTDIDIEYGPNANIKMQNKAIHQAPSLYQYQLQQRLGGE</sequence>
<reference evidence="3" key="1">
    <citation type="journal article" date="2019" name="Int. J. Syst. Evol. Microbiol.">
        <title>The Global Catalogue of Microorganisms (GCM) 10K type strain sequencing project: providing services to taxonomists for standard genome sequencing and annotation.</title>
        <authorList>
            <consortium name="The Broad Institute Genomics Platform"/>
            <consortium name="The Broad Institute Genome Sequencing Center for Infectious Disease"/>
            <person name="Wu L."/>
            <person name="Ma J."/>
        </authorList>
    </citation>
    <scope>NUCLEOTIDE SEQUENCE [LARGE SCALE GENOMIC DNA]</scope>
    <source>
        <strain evidence="3">KCTC 52141</strain>
    </source>
</reference>
<protein>
    <submittedName>
        <fullName evidence="2">Glycosyl hydrolase family 28-related protein</fullName>
    </submittedName>
</protein>
<comment type="caution">
    <text evidence="2">The sequence shown here is derived from an EMBL/GenBank/DDBJ whole genome shotgun (WGS) entry which is preliminary data.</text>
</comment>
<keyword evidence="2" id="KW-0378">Hydrolase</keyword>
<dbReference type="GO" id="GO:0016787">
    <property type="term" value="F:hydrolase activity"/>
    <property type="evidence" value="ECO:0007669"/>
    <property type="project" value="UniProtKB-KW"/>
</dbReference>
<dbReference type="InterPro" id="IPR011050">
    <property type="entry name" value="Pectin_lyase_fold/virulence"/>
</dbReference>
<dbReference type="Pfam" id="PF12708">
    <property type="entry name" value="Pect-lyase_RHGA_epim"/>
    <property type="match status" value="1"/>
</dbReference>
<dbReference type="Proteomes" id="UP001595548">
    <property type="component" value="Unassembled WGS sequence"/>
</dbReference>
<dbReference type="RefSeq" id="WP_382414035.1">
    <property type="nucleotide sequence ID" value="NZ_AP031500.1"/>
</dbReference>
<gene>
    <name evidence="2" type="ORF">ACFOEB_02055</name>
</gene>
<feature type="domain" description="Rhamnogalacturonase A/B/Epimerase-like pectate lyase" evidence="1">
    <location>
        <begin position="69"/>
        <end position="136"/>
    </location>
</feature>
<dbReference type="InterPro" id="IPR024535">
    <property type="entry name" value="RHGA/B-epi-like_pectate_lyase"/>
</dbReference>